<protein>
    <submittedName>
        <fullName evidence="7">Zinc finger (RING finger) containing protein</fullName>
    </submittedName>
</protein>
<evidence type="ECO:0000256" key="3">
    <source>
        <dbReference type="ARBA" id="ARBA00022833"/>
    </source>
</evidence>
<feature type="domain" description="RING-type" evidence="6">
    <location>
        <begin position="611"/>
        <end position="653"/>
    </location>
</feature>
<dbReference type="Gene3D" id="3.30.40.10">
    <property type="entry name" value="Zinc/RING finger domain, C3HC4 (zinc finger)"/>
    <property type="match status" value="1"/>
</dbReference>
<organism evidence="7 8">
    <name type="scientific">Novymonas esmeraldas</name>
    <dbReference type="NCBI Taxonomy" id="1808958"/>
    <lineage>
        <taxon>Eukaryota</taxon>
        <taxon>Discoba</taxon>
        <taxon>Euglenozoa</taxon>
        <taxon>Kinetoplastea</taxon>
        <taxon>Metakinetoplastina</taxon>
        <taxon>Trypanosomatida</taxon>
        <taxon>Trypanosomatidae</taxon>
        <taxon>Novymonas</taxon>
    </lineage>
</organism>
<dbReference type="GO" id="GO:0061630">
    <property type="term" value="F:ubiquitin protein ligase activity"/>
    <property type="evidence" value="ECO:0007669"/>
    <property type="project" value="TreeGrafter"/>
</dbReference>
<comment type="caution">
    <text evidence="7">The sequence shown here is derived from an EMBL/GenBank/DDBJ whole genome shotgun (WGS) entry which is preliminary data.</text>
</comment>
<reference evidence="7 8" key="1">
    <citation type="journal article" date="2021" name="MBio">
        <title>A New Model Trypanosomatid, Novymonas esmeraldas: Genomic Perception of Its 'Candidatus Pandoraea novymonadis' Endosymbiont.</title>
        <authorList>
            <person name="Zakharova A."/>
            <person name="Saura A."/>
            <person name="Butenko A."/>
            <person name="Podesvova L."/>
            <person name="Warmusova S."/>
            <person name="Kostygov A.Y."/>
            <person name="Nenarokova A."/>
            <person name="Lukes J."/>
            <person name="Opperdoes F.R."/>
            <person name="Yurchenko V."/>
        </authorList>
    </citation>
    <scope>NUCLEOTIDE SEQUENCE [LARGE SCALE GENOMIC DNA]</scope>
    <source>
        <strain evidence="7 8">E262AT.01</strain>
    </source>
</reference>
<dbReference type="PANTHER" id="PTHR45969:SF69">
    <property type="entry name" value="FINGER DOMAIN PROTEIN, PUTATIVE (AFU_ORTHOLOGUE AFUA_3G12190)-RELATED"/>
    <property type="match status" value="1"/>
</dbReference>
<evidence type="ECO:0000256" key="1">
    <source>
        <dbReference type="ARBA" id="ARBA00022723"/>
    </source>
</evidence>
<keyword evidence="1" id="KW-0479">Metal-binding</keyword>
<evidence type="ECO:0000256" key="2">
    <source>
        <dbReference type="ARBA" id="ARBA00022771"/>
    </source>
</evidence>
<dbReference type="PROSITE" id="PS50089">
    <property type="entry name" value="ZF_RING_2"/>
    <property type="match status" value="1"/>
</dbReference>
<evidence type="ECO:0000256" key="4">
    <source>
        <dbReference type="PROSITE-ProRule" id="PRU00175"/>
    </source>
</evidence>
<evidence type="ECO:0000259" key="6">
    <source>
        <dbReference type="PROSITE" id="PS50089"/>
    </source>
</evidence>
<dbReference type="InterPro" id="IPR013083">
    <property type="entry name" value="Znf_RING/FYVE/PHD"/>
</dbReference>
<dbReference type="SUPFAM" id="SSF57850">
    <property type="entry name" value="RING/U-box"/>
    <property type="match status" value="1"/>
</dbReference>
<dbReference type="Proteomes" id="UP001430356">
    <property type="component" value="Unassembled WGS sequence"/>
</dbReference>
<dbReference type="GO" id="GO:0016567">
    <property type="term" value="P:protein ubiquitination"/>
    <property type="evidence" value="ECO:0007669"/>
    <property type="project" value="TreeGrafter"/>
</dbReference>
<keyword evidence="2 4" id="KW-0863">Zinc-finger</keyword>
<dbReference type="SMART" id="SM00184">
    <property type="entry name" value="RING"/>
    <property type="match status" value="1"/>
</dbReference>
<dbReference type="GO" id="GO:0008270">
    <property type="term" value="F:zinc ion binding"/>
    <property type="evidence" value="ECO:0007669"/>
    <property type="project" value="UniProtKB-KW"/>
</dbReference>
<keyword evidence="3" id="KW-0862">Zinc</keyword>
<evidence type="ECO:0000256" key="5">
    <source>
        <dbReference type="SAM" id="MobiDB-lite"/>
    </source>
</evidence>
<keyword evidence="8" id="KW-1185">Reference proteome</keyword>
<dbReference type="PANTHER" id="PTHR45969">
    <property type="entry name" value="RING ZINC FINGER PROTEIN-RELATED"/>
    <property type="match status" value="1"/>
</dbReference>
<gene>
    <name evidence="7" type="ORF">NESM_000096500</name>
</gene>
<name>A0AAW0F3Q7_9TRYP</name>
<dbReference type="EMBL" id="JAECZO010000005">
    <property type="protein sequence ID" value="KAK7200422.1"/>
    <property type="molecule type" value="Genomic_DNA"/>
</dbReference>
<feature type="region of interest" description="Disordered" evidence="5">
    <location>
        <begin position="411"/>
        <end position="431"/>
    </location>
</feature>
<proteinExistence type="predicted"/>
<feature type="compositionally biased region" description="Low complexity" evidence="5">
    <location>
        <begin position="417"/>
        <end position="428"/>
    </location>
</feature>
<accession>A0AAW0F3Q7</accession>
<dbReference type="CDD" id="cd16448">
    <property type="entry name" value="RING-H2"/>
    <property type="match status" value="1"/>
</dbReference>
<dbReference type="Pfam" id="PF13639">
    <property type="entry name" value="zf-RING_2"/>
    <property type="match status" value="1"/>
</dbReference>
<sequence>MSSAGASNGMDRLVRRIPAADAVSRTGALWEAVKQRRAEDGPLPLSTYAELLQYTARRILVRLEDGHVDGDTWGSYVDFATQALFAHGTADMPSYLAILERILKAVLVFPVEPEPLLKEYLHCAVAQGAQRSSAVSAYASAHPVDDVPPLEKAPDLEYNDALVACIPARPVTEVMKVLASLPTRLTFAHRHAVVHLGLCNPLPIPGCAYVSTGYSCDTCRLRGIRVGFQAMVYDGDAEDATAAGVAAAAAAAPAATAPVVPAASVVHRSGRSVRSDAQISRKLSYGFDVCMACAVFFYGQQRENLLSLLHPPHRPYALGHAAGVVILSSRCRWRRHSLCLAGACGMRPLSRGSSAASSSRKVSSVSPIVTATAVKENSSDFSERTACCSSGSSASDEALVAATRIIVKRPPTRPPLRRSSVSDSVSASPPLPPTTRCVAGAGLVACLRVGLAPYGARPIAWVLGDAERGVEVGQVDELLERRLGPRSGWRSRVSVSRAVQLPSRAPPAAAAATTSIAVSEAWPFARSDEAEAGGAGAAAAAAAACDTAATPSPALPKTAEVVHPLHRDGAPLESAVKLPRVLSTGNPLCGAAADEKDNTDADDDEDEGDTCAICLCPFDGGNPMIETTCHHWFHVSCIEEYTRTASDACPLCRAAQALPDMSRAAALSKNVYRLEVALTEDECSWPYIDVCVGAVLTRDGNYHNATSVAAAQCVRLFPDQLREAGAQTVEA</sequence>
<dbReference type="InterPro" id="IPR001841">
    <property type="entry name" value="Znf_RING"/>
</dbReference>
<dbReference type="AlphaFoldDB" id="A0AAW0F3Q7"/>
<evidence type="ECO:0000313" key="7">
    <source>
        <dbReference type="EMBL" id="KAK7200422.1"/>
    </source>
</evidence>
<evidence type="ECO:0000313" key="8">
    <source>
        <dbReference type="Proteomes" id="UP001430356"/>
    </source>
</evidence>